<evidence type="ECO:0000313" key="1">
    <source>
        <dbReference type="EMBL" id="KZT55275.1"/>
    </source>
</evidence>
<dbReference type="InterPro" id="IPR032675">
    <property type="entry name" value="LRR_dom_sf"/>
</dbReference>
<dbReference type="AlphaFoldDB" id="A0A165EPI9"/>
<accession>A0A165EPI9</accession>
<gene>
    <name evidence="1" type="ORF">CALCODRAFT_518875</name>
</gene>
<proteinExistence type="predicted"/>
<dbReference type="InParanoid" id="A0A165EPI9"/>
<sequence>MHRFWTIVELVEMVVANLEKPDAWSLSSAGKIVHDIAITRQFTEEGWTRFLFYSSKMRSLSLLYHPRERNSAFSVRTPTHTYYTYFEAIVSYAGHQQADVFPRLRRLSCDITSQSSLDMLKGLLTEKLESLDVSLPNVLHDQWYGVPKEVEQARLLASVTQLAVKSPWLTQLEIRGLPRYTDEHLVLLRAYAAATPRLKVLKMQPNWLDVMLHPITLEVASSWPRLEELSLLITENYENHGDVLTSSPSFTFPGLQSLELLSLGKTPVLMALRACSTPLRKLHLNVGLDSAFHCDFDSGYPRLPHFHPKAIDFTSLYEMIDEVLSAVCSSQATPQLEDLSLRFSLPRARNQITRTGEGISFEMFKPLLQQCPNMKRFELNLHLGPWAESRLFDFQDSDLVGIGEAWPGLQQFSLKWEASQLLGHQQF</sequence>
<dbReference type="OrthoDB" id="3543113at2759"/>
<reference evidence="1 2" key="1">
    <citation type="journal article" date="2016" name="Mol. Biol. Evol.">
        <title>Comparative Genomics of Early-Diverging Mushroom-Forming Fungi Provides Insights into the Origins of Lignocellulose Decay Capabilities.</title>
        <authorList>
            <person name="Nagy L.G."/>
            <person name="Riley R."/>
            <person name="Tritt A."/>
            <person name="Adam C."/>
            <person name="Daum C."/>
            <person name="Floudas D."/>
            <person name="Sun H."/>
            <person name="Yadav J.S."/>
            <person name="Pangilinan J."/>
            <person name="Larsson K.H."/>
            <person name="Matsuura K."/>
            <person name="Barry K."/>
            <person name="Labutti K."/>
            <person name="Kuo R."/>
            <person name="Ohm R.A."/>
            <person name="Bhattacharya S.S."/>
            <person name="Shirouzu T."/>
            <person name="Yoshinaga Y."/>
            <person name="Martin F.M."/>
            <person name="Grigoriev I.V."/>
            <person name="Hibbett D.S."/>
        </authorList>
    </citation>
    <scope>NUCLEOTIDE SEQUENCE [LARGE SCALE GENOMIC DNA]</scope>
    <source>
        <strain evidence="1 2">HHB12733</strain>
    </source>
</reference>
<name>A0A165EPI9_9BASI</name>
<dbReference type="Proteomes" id="UP000076842">
    <property type="component" value="Unassembled WGS sequence"/>
</dbReference>
<dbReference type="Gene3D" id="3.80.10.10">
    <property type="entry name" value="Ribonuclease Inhibitor"/>
    <property type="match status" value="1"/>
</dbReference>
<evidence type="ECO:0008006" key="3">
    <source>
        <dbReference type="Google" id="ProtNLM"/>
    </source>
</evidence>
<organism evidence="1 2">
    <name type="scientific">Calocera cornea HHB12733</name>
    <dbReference type="NCBI Taxonomy" id="1353952"/>
    <lineage>
        <taxon>Eukaryota</taxon>
        <taxon>Fungi</taxon>
        <taxon>Dikarya</taxon>
        <taxon>Basidiomycota</taxon>
        <taxon>Agaricomycotina</taxon>
        <taxon>Dacrymycetes</taxon>
        <taxon>Dacrymycetales</taxon>
        <taxon>Dacrymycetaceae</taxon>
        <taxon>Calocera</taxon>
    </lineage>
</organism>
<dbReference type="EMBL" id="KV423998">
    <property type="protein sequence ID" value="KZT55275.1"/>
    <property type="molecule type" value="Genomic_DNA"/>
</dbReference>
<protein>
    <recommendedName>
        <fullName evidence="3">F-box domain-containing protein</fullName>
    </recommendedName>
</protein>
<dbReference type="SUPFAM" id="SSF52047">
    <property type="entry name" value="RNI-like"/>
    <property type="match status" value="1"/>
</dbReference>
<evidence type="ECO:0000313" key="2">
    <source>
        <dbReference type="Proteomes" id="UP000076842"/>
    </source>
</evidence>
<keyword evidence="2" id="KW-1185">Reference proteome</keyword>